<dbReference type="AlphaFoldDB" id="A0A1B7NLK0"/>
<protein>
    <submittedName>
        <fullName evidence="2">Uncharacterized protein</fullName>
    </submittedName>
</protein>
<dbReference type="STRING" id="1658172.A0A1B7NLK0"/>
<feature type="region of interest" description="Disordered" evidence="1">
    <location>
        <begin position="101"/>
        <end position="123"/>
    </location>
</feature>
<accession>A0A1B7NLK0</accession>
<dbReference type="OrthoDB" id="4187378at2759"/>
<organism evidence="2 3">
    <name type="scientific">Emergomyces africanus</name>
    <dbReference type="NCBI Taxonomy" id="1955775"/>
    <lineage>
        <taxon>Eukaryota</taxon>
        <taxon>Fungi</taxon>
        <taxon>Dikarya</taxon>
        <taxon>Ascomycota</taxon>
        <taxon>Pezizomycotina</taxon>
        <taxon>Eurotiomycetes</taxon>
        <taxon>Eurotiomycetidae</taxon>
        <taxon>Onygenales</taxon>
        <taxon>Ajellomycetaceae</taxon>
        <taxon>Emergomyces</taxon>
    </lineage>
</organism>
<name>A0A1B7NLK0_9EURO</name>
<evidence type="ECO:0000313" key="3">
    <source>
        <dbReference type="Proteomes" id="UP000091918"/>
    </source>
</evidence>
<feature type="region of interest" description="Disordered" evidence="1">
    <location>
        <begin position="52"/>
        <end position="71"/>
    </location>
</feature>
<gene>
    <name evidence="2" type="ORF">ACJ72_08124</name>
</gene>
<dbReference type="Proteomes" id="UP000091918">
    <property type="component" value="Unassembled WGS sequence"/>
</dbReference>
<feature type="non-terminal residue" evidence="2">
    <location>
        <position position="1"/>
    </location>
</feature>
<keyword evidence="3" id="KW-1185">Reference proteome</keyword>
<comment type="caution">
    <text evidence="2">The sequence shown here is derived from an EMBL/GenBank/DDBJ whole genome shotgun (WGS) entry which is preliminary data.</text>
</comment>
<proteinExistence type="predicted"/>
<evidence type="ECO:0000256" key="1">
    <source>
        <dbReference type="SAM" id="MobiDB-lite"/>
    </source>
</evidence>
<sequence length="233" mass="25420">STSLPARTIDYPDETPLIFPIEFEDFFPEEIQSIDPRLLTLRASPEAEEGIYHSAQAQPGPTQYDPSSCSDSSLDNCSPPYLAGSKTGDYLTCTADEAQPVTPVREYSNPNSTSGQSPDDLAKGNKNEELICPICGKDKFKLPCHLRNAVAWFPIAPRGSLASGILIDTTGSCTPNHSGALWSGINAPTVLMRRIEEITPRGIWKLYIRMNRSLLNGILVPKTKIRDGNKVAA</sequence>
<dbReference type="EMBL" id="LGUA01002322">
    <property type="protein sequence ID" value="OAX77576.1"/>
    <property type="molecule type" value="Genomic_DNA"/>
</dbReference>
<reference evidence="2 3" key="1">
    <citation type="submission" date="2015-07" db="EMBL/GenBank/DDBJ databases">
        <title>Emmonsia species relationships and genome sequence.</title>
        <authorList>
            <person name="Cuomo C.A."/>
            <person name="Schwartz I.S."/>
            <person name="Kenyon C."/>
            <person name="de Hoog G.S."/>
            <person name="Govender N.P."/>
            <person name="Botha A."/>
            <person name="Moreno L."/>
            <person name="de Vries M."/>
            <person name="Munoz J.F."/>
            <person name="Stielow J.B."/>
        </authorList>
    </citation>
    <scope>NUCLEOTIDE SEQUENCE [LARGE SCALE GENOMIC DNA]</scope>
    <source>
        <strain evidence="2 3">CBS 136260</strain>
    </source>
</reference>
<evidence type="ECO:0000313" key="2">
    <source>
        <dbReference type="EMBL" id="OAX77576.1"/>
    </source>
</evidence>
<feature type="compositionally biased region" description="Polar residues" evidence="1">
    <location>
        <begin position="108"/>
        <end position="117"/>
    </location>
</feature>